<evidence type="ECO:0000256" key="9">
    <source>
        <dbReference type="ARBA" id="ARBA00023242"/>
    </source>
</evidence>
<dbReference type="Proteomes" id="UP000887568">
    <property type="component" value="Unplaced"/>
</dbReference>
<organism evidence="13 14">
    <name type="scientific">Patiria miniata</name>
    <name type="common">Bat star</name>
    <name type="synonym">Asterina miniata</name>
    <dbReference type="NCBI Taxonomy" id="46514"/>
    <lineage>
        <taxon>Eukaryota</taxon>
        <taxon>Metazoa</taxon>
        <taxon>Echinodermata</taxon>
        <taxon>Eleutherozoa</taxon>
        <taxon>Asterozoa</taxon>
        <taxon>Asteroidea</taxon>
        <taxon>Valvatacea</taxon>
        <taxon>Valvatida</taxon>
        <taxon>Asterinidae</taxon>
        <taxon>Patiria</taxon>
    </lineage>
</organism>
<evidence type="ECO:0000256" key="4">
    <source>
        <dbReference type="ARBA" id="ARBA00022771"/>
    </source>
</evidence>
<feature type="region of interest" description="Disordered" evidence="11">
    <location>
        <begin position="769"/>
        <end position="808"/>
    </location>
</feature>
<evidence type="ECO:0000256" key="2">
    <source>
        <dbReference type="ARBA" id="ARBA00022723"/>
    </source>
</evidence>
<feature type="domain" description="C2H2-type" evidence="12">
    <location>
        <begin position="256"/>
        <end position="283"/>
    </location>
</feature>
<dbReference type="GO" id="GO:0005634">
    <property type="term" value="C:nucleus"/>
    <property type="evidence" value="ECO:0007669"/>
    <property type="project" value="UniProtKB-SubCell"/>
</dbReference>
<dbReference type="InterPro" id="IPR036236">
    <property type="entry name" value="Znf_C2H2_sf"/>
</dbReference>
<evidence type="ECO:0000256" key="10">
    <source>
        <dbReference type="PROSITE-ProRule" id="PRU00042"/>
    </source>
</evidence>
<dbReference type="Pfam" id="PF00096">
    <property type="entry name" value="zf-C2H2"/>
    <property type="match status" value="3"/>
</dbReference>
<feature type="domain" description="C2H2-type" evidence="12">
    <location>
        <begin position="491"/>
        <end position="518"/>
    </location>
</feature>
<dbReference type="GO" id="GO:0008270">
    <property type="term" value="F:zinc ion binding"/>
    <property type="evidence" value="ECO:0007669"/>
    <property type="project" value="UniProtKB-KW"/>
</dbReference>
<dbReference type="Gene3D" id="3.30.160.60">
    <property type="entry name" value="Classic Zinc Finger"/>
    <property type="match status" value="8"/>
</dbReference>
<feature type="domain" description="C2H2-type" evidence="12">
    <location>
        <begin position="198"/>
        <end position="227"/>
    </location>
</feature>
<dbReference type="FunFam" id="3.30.160.60:FF:000875">
    <property type="entry name" value="zinc finger protein 236 isoform X7"/>
    <property type="match status" value="1"/>
</dbReference>
<evidence type="ECO:0000259" key="12">
    <source>
        <dbReference type="PROSITE" id="PS50157"/>
    </source>
</evidence>
<keyword evidence="14" id="KW-1185">Reference proteome</keyword>
<sequence length="1021" mass="112013">MNSGQVEVSIQLNMDPMDDVHICGRCKAQFTSIEAFFGHKRSGCQTQQNSHLPVIANVLKAASLVSIRQSGDVITPVTTTSGPACTPSTTTATRKQKRKPILLATSPKVAQPAAPTCSNAAPTQPCDISTSAHTGQILNNSAPLCIPGLPQTGSVALTPFTAGGNKGTTGNCKSAQGTTAGGKKSTEVKSKAKGEKCYKCLYEGCDFATAHLKDIIRHKRIHTGDRPFTCSFCQHRFTRKDKLQLHIRIHNGLKPFKCEECPYAGRDSGSLKKHMRTHTKERPFKCQICSYASRNSSQLTTHLRIHTGDTPFHCKQCSAKFKIKTDLRRHMRIHTGEKPFKCSLCPYASALNSNLKSHMKNNHWREKNFQCMECNFTCCTKKQLRQHERTHPSQNPIKCMDCDILCQNKRAFRRHKRVHSKETPQKCPHCSYKAKYHSQVACHLKKHHPDLAKQKQPKKAVKRKKPSEAGKVERKRNPKPSTVQLNGKKPFVCDKCTDSFMRKESYMSHMRQHQQDTPTIESAALAVLQLQQLPPPPTTCTVPASIPDPFRHTANPNQNNNSIFSEVSPRASSCASDIEMLLSVINSQAPLPCALDPSTDSTNSMQKQSLGNPTQNVVSTQLLHTSAPAVSLPNASKHGPSINTYSNSDFPSHSITIIQPEHIEGDEVTLEVISHETVTESSSITPEPASTGYNFSGKPIVLRQLPAVRNPQFLQFPQCQPPPIQPTNQQLIRTPMNQSSPQLPVPVGLSVAPRGFLPQFNRTPFSVPHSHDVVGNPTLTQKSQPQGLPNPTNPQGFLQPPSMHQSLTQHASNMPLLSGLLQCTTASSTIPEIYHLSTTSQQNGLTHMNQFQTGLPQPQACTTFSTSSMLPPTNMLQTVTKFPLQHPHVDNHGSQLHVMSQHQVQGTKQPQQMSVQGVAPAPLMGVPPPIGPPMSIRALTQHVTNLPQLGLPQQRQPGEPIRHQTLPPQTSILHVPQLAPISACNTLMSPSAITDINISSLRVKNQGTIIPTAQSATSSAI</sequence>
<keyword evidence="6" id="KW-0805">Transcription regulation</keyword>
<dbReference type="EnsemblMetazoa" id="XM_038220884.1">
    <property type="protein sequence ID" value="XP_038076812.1"/>
    <property type="gene ID" value="LOC119744765"/>
</dbReference>
<reference evidence="13" key="1">
    <citation type="submission" date="2022-11" db="UniProtKB">
        <authorList>
            <consortium name="EnsemblMetazoa"/>
        </authorList>
    </citation>
    <scope>IDENTIFICATION</scope>
</reference>
<dbReference type="OrthoDB" id="654211at2759"/>
<dbReference type="GO" id="GO:0006357">
    <property type="term" value="P:regulation of transcription by RNA polymerase II"/>
    <property type="evidence" value="ECO:0007669"/>
    <property type="project" value="TreeGrafter"/>
</dbReference>
<dbReference type="SMART" id="SM00355">
    <property type="entry name" value="ZnF_C2H2"/>
    <property type="match status" value="11"/>
</dbReference>
<dbReference type="FunFam" id="3.30.160.60:FF:000255">
    <property type="entry name" value="Zinc finger and AT-hook domain containing"/>
    <property type="match status" value="1"/>
</dbReference>
<protein>
    <recommendedName>
        <fullName evidence="12">C2H2-type domain-containing protein</fullName>
    </recommendedName>
</protein>
<dbReference type="InterPro" id="IPR050589">
    <property type="entry name" value="Ikaros_C2H2-ZF"/>
</dbReference>
<evidence type="ECO:0000256" key="7">
    <source>
        <dbReference type="ARBA" id="ARBA00023125"/>
    </source>
</evidence>
<keyword evidence="7" id="KW-0238">DNA-binding</keyword>
<dbReference type="OMA" id="QLNMDPM"/>
<dbReference type="PANTHER" id="PTHR24404:SF106">
    <property type="entry name" value="C2H2-TYPE DOMAIN-CONTAINING PROTEIN"/>
    <property type="match status" value="1"/>
</dbReference>
<feature type="domain" description="C2H2-type" evidence="12">
    <location>
        <begin position="397"/>
        <end position="424"/>
    </location>
</feature>
<keyword evidence="9" id="KW-0539">Nucleus</keyword>
<dbReference type="FunFam" id="3.30.160.60:FF:000065">
    <property type="entry name" value="B-cell CLL/lymphoma 6, member B"/>
    <property type="match status" value="1"/>
</dbReference>
<keyword evidence="2" id="KW-0479">Metal-binding</keyword>
<dbReference type="FunFam" id="3.30.160.60:FF:000448">
    <property type="entry name" value="RE1-silencing transcription factor A"/>
    <property type="match status" value="1"/>
</dbReference>
<feature type="compositionally biased region" description="Polar residues" evidence="11">
    <location>
        <begin position="78"/>
        <end position="93"/>
    </location>
</feature>
<feature type="domain" description="C2H2-type" evidence="12">
    <location>
        <begin position="284"/>
        <end position="311"/>
    </location>
</feature>
<dbReference type="SUPFAM" id="SSF57667">
    <property type="entry name" value="beta-beta-alpha zinc fingers"/>
    <property type="match status" value="6"/>
</dbReference>
<evidence type="ECO:0000256" key="8">
    <source>
        <dbReference type="ARBA" id="ARBA00023163"/>
    </source>
</evidence>
<evidence type="ECO:0000256" key="1">
    <source>
        <dbReference type="ARBA" id="ARBA00004123"/>
    </source>
</evidence>
<dbReference type="RefSeq" id="XP_038076812.1">
    <property type="nucleotide sequence ID" value="XM_038220884.1"/>
</dbReference>
<keyword evidence="5" id="KW-0862">Zinc</keyword>
<comment type="subcellular location">
    <subcellularLocation>
        <location evidence="1">Nucleus</location>
    </subcellularLocation>
</comment>
<name>A0A914BMW8_PATMI</name>
<feature type="region of interest" description="Disordered" evidence="11">
    <location>
        <begin position="78"/>
        <end position="97"/>
    </location>
</feature>
<feature type="domain" description="C2H2-type" evidence="12">
    <location>
        <begin position="369"/>
        <end position="396"/>
    </location>
</feature>
<dbReference type="PROSITE" id="PS50157">
    <property type="entry name" value="ZINC_FINGER_C2H2_2"/>
    <property type="match status" value="9"/>
</dbReference>
<keyword evidence="8" id="KW-0804">Transcription</keyword>
<feature type="domain" description="C2H2-type" evidence="12">
    <location>
        <begin position="312"/>
        <end position="339"/>
    </location>
</feature>
<dbReference type="FunFam" id="3.30.160.60:FF:000100">
    <property type="entry name" value="Zinc finger 45-like"/>
    <property type="match status" value="1"/>
</dbReference>
<evidence type="ECO:0000256" key="5">
    <source>
        <dbReference type="ARBA" id="ARBA00022833"/>
    </source>
</evidence>
<proteinExistence type="predicted"/>
<dbReference type="GO" id="GO:0003700">
    <property type="term" value="F:DNA-binding transcription factor activity"/>
    <property type="evidence" value="ECO:0007669"/>
    <property type="project" value="TreeGrafter"/>
</dbReference>
<feature type="compositionally biased region" description="Polar residues" evidence="11">
    <location>
        <begin position="777"/>
        <end position="808"/>
    </location>
</feature>
<dbReference type="PANTHER" id="PTHR24404">
    <property type="entry name" value="ZINC FINGER PROTEIN"/>
    <property type="match status" value="1"/>
</dbReference>
<dbReference type="FunFam" id="3.30.160.60:FF:000412">
    <property type="entry name" value="zinc finger protein 64 isoform X1"/>
    <property type="match status" value="1"/>
</dbReference>
<evidence type="ECO:0000313" key="13">
    <source>
        <dbReference type="EnsemblMetazoa" id="XP_038076812.1"/>
    </source>
</evidence>
<evidence type="ECO:0000256" key="3">
    <source>
        <dbReference type="ARBA" id="ARBA00022737"/>
    </source>
</evidence>
<dbReference type="PROSITE" id="PS00028">
    <property type="entry name" value="ZINC_FINGER_C2H2_1"/>
    <property type="match status" value="5"/>
</dbReference>
<feature type="region of interest" description="Disordered" evidence="11">
    <location>
        <begin position="448"/>
        <end position="486"/>
    </location>
</feature>
<feature type="domain" description="C2H2-type" evidence="12">
    <location>
        <begin position="228"/>
        <end position="255"/>
    </location>
</feature>
<keyword evidence="4 10" id="KW-0863">Zinc-finger</keyword>
<evidence type="ECO:0000256" key="11">
    <source>
        <dbReference type="SAM" id="MobiDB-lite"/>
    </source>
</evidence>
<dbReference type="AlphaFoldDB" id="A0A914BMW8"/>
<feature type="compositionally biased region" description="Basic residues" evidence="11">
    <location>
        <begin position="455"/>
        <end position="465"/>
    </location>
</feature>
<evidence type="ECO:0000256" key="6">
    <source>
        <dbReference type="ARBA" id="ARBA00023015"/>
    </source>
</evidence>
<accession>A0A914BMW8</accession>
<dbReference type="Pfam" id="PF13909">
    <property type="entry name" value="zf-H2C2_5"/>
    <property type="match status" value="1"/>
</dbReference>
<evidence type="ECO:0000313" key="14">
    <source>
        <dbReference type="Proteomes" id="UP000887568"/>
    </source>
</evidence>
<dbReference type="InterPro" id="IPR013087">
    <property type="entry name" value="Znf_C2H2_type"/>
</dbReference>
<dbReference type="GO" id="GO:0000978">
    <property type="term" value="F:RNA polymerase II cis-regulatory region sequence-specific DNA binding"/>
    <property type="evidence" value="ECO:0007669"/>
    <property type="project" value="TreeGrafter"/>
</dbReference>
<feature type="domain" description="C2H2-type" evidence="12">
    <location>
        <begin position="340"/>
        <end position="368"/>
    </location>
</feature>
<dbReference type="GeneID" id="119744765"/>
<keyword evidence="3" id="KW-0677">Repeat</keyword>